<evidence type="ECO:0000256" key="1">
    <source>
        <dbReference type="SAM" id="SignalP"/>
    </source>
</evidence>
<sequence length="696" mass="73534">MTSRRAVPAAALALALAVALAPAVGAAGTTPSAAADRARVQIEVTGVGVTTWPAFDPQVERYAIDTASDTGGAVTVRASTTDPTARITVDGLPLRGGERTVDGLEPGDEVAVLVDGDRGSAVHSFLYLPPQFPVLERDTDGPSLDTPSPGHVLLTLGLWTEPSPFFETAVDANGVPAFVVSTANSMDLKPAPGGHYSVARGRAEGGADVVELDEQLREVGRYRTVGLQHTDGHDAILEEDGTRYLLAYEPNTRTGLTDAVVQHVAADGSVLFEWNSADHVDVEAETVVGVDDPDYAHINSVEVMQDGDLLLSFRHLSSVLKVARTAHDGFAAGEVVWRLGGRASDFTVRDPDGSPDGGPCAQHTAHELPNGDIQVFDNGAWSLNPLCIDPADPAGDTVARTPTRIAQFRLDETDGSATVVEEQVVGDRYAIFAGSVQPLDGDRSMIGWASSTEAVASELGPGGELLWDLRATERPRYFSYRAHKAPVPDATPPDVMTPMPADGATYTVGDRVVPRARCTDRGGSSLHACEVSAVDTTTPGRRVVTFTATDGAGNTTVVQCDYDVVAPGDRPDALIGFSRRTLVGDDVYGGPARQSVTGPLRRAGRTVQVRVENDGSAPSRFVLATTGPSRDFRLALSYPDGRRRSPVLAPGGIWTVGVTVEPRRSARRGDLAVVRLAARAVDGSTVDTVRARLRLR</sequence>
<reference evidence="2 3" key="1">
    <citation type="submission" date="2021-05" db="EMBL/GenBank/DDBJ databases">
        <title>Complete genome of Nocardioides aquaticus KCTC 9944T isolated from meromictic and hypersaline Ekho Lake, Antarctica.</title>
        <authorList>
            <person name="Hwang K."/>
            <person name="Kim K.M."/>
            <person name="Choe H."/>
        </authorList>
    </citation>
    <scope>NUCLEOTIDE SEQUENCE [LARGE SCALE GENOMIC DNA]</scope>
    <source>
        <strain evidence="2 3">KCTC 9944</strain>
    </source>
</reference>
<dbReference type="InterPro" id="IPR013783">
    <property type="entry name" value="Ig-like_fold"/>
</dbReference>
<keyword evidence="3" id="KW-1185">Reference proteome</keyword>
<dbReference type="PROSITE" id="PS51318">
    <property type="entry name" value="TAT"/>
    <property type="match status" value="1"/>
</dbReference>
<dbReference type="EMBL" id="CP075371">
    <property type="protein sequence ID" value="QVT80741.1"/>
    <property type="molecule type" value="Genomic_DNA"/>
</dbReference>
<evidence type="ECO:0000313" key="3">
    <source>
        <dbReference type="Proteomes" id="UP000679307"/>
    </source>
</evidence>
<protein>
    <submittedName>
        <fullName evidence="2">Uncharacterized protein</fullName>
    </submittedName>
</protein>
<evidence type="ECO:0000313" key="2">
    <source>
        <dbReference type="EMBL" id="QVT80741.1"/>
    </source>
</evidence>
<keyword evidence="1" id="KW-0732">Signal</keyword>
<proteinExistence type="predicted"/>
<dbReference type="Pfam" id="PF05935">
    <property type="entry name" value="Arylsulfotrans"/>
    <property type="match status" value="1"/>
</dbReference>
<gene>
    <name evidence="2" type="ORF">ENKNEFLB_03141</name>
</gene>
<dbReference type="PANTHER" id="PTHR35340">
    <property type="entry name" value="PQQ ENZYME REPEAT PROTEIN-RELATED"/>
    <property type="match status" value="1"/>
</dbReference>
<dbReference type="InterPro" id="IPR006311">
    <property type="entry name" value="TAT_signal"/>
</dbReference>
<dbReference type="InterPro" id="IPR010262">
    <property type="entry name" value="Arylsulfotransferase_bact"/>
</dbReference>
<feature type="signal peptide" evidence="1">
    <location>
        <begin position="1"/>
        <end position="26"/>
    </location>
</feature>
<dbReference type="PANTHER" id="PTHR35340:SF5">
    <property type="entry name" value="ASST-DOMAIN-CONTAINING PROTEIN"/>
    <property type="match status" value="1"/>
</dbReference>
<organism evidence="2 3">
    <name type="scientific">Nocardioides aquaticus</name>
    <dbReference type="NCBI Taxonomy" id="160826"/>
    <lineage>
        <taxon>Bacteria</taxon>
        <taxon>Bacillati</taxon>
        <taxon>Actinomycetota</taxon>
        <taxon>Actinomycetes</taxon>
        <taxon>Propionibacteriales</taxon>
        <taxon>Nocardioidaceae</taxon>
        <taxon>Nocardioides</taxon>
    </lineage>
</organism>
<dbReference type="InterPro" id="IPR053143">
    <property type="entry name" value="Arylsulfate_ST"/>
</dbReference>
<feature type="chain" id="PRO_5047270732" evidence="1">
    <location>
        <begin position="27"/>
        <end position="696"/>
    </location>
</feature>
<name>A0ABX8EK70_9ACTN</name>
<dbReference type="Gene3D" id="2.60.40.10">
    <property type="entry name" value="Immunoglobulins"/>
    <property type="match status" value="1"/>
</dbReference>
<accession>A0ABX8EK70</accession>
<dbReference type="RefSeq" id="WP_214056241.1">
    <property type="nucleotide sequence ID" value="NZ_BAAAHS010000085.1"/>
</dbReference>
<dbReference type="Proteomes" id="UP000679307">
    <property type="component" value="Chromosome"/>
</dbReference>